<feature type="domain" description="VTT" evidence="8">
    <location>
        <begin position="58"/>
        <end position="178"/>
    </location>
</feature>
<evidence type="ECO:0000256" key="6">
    <source>
        <dbReference type="SAM" id="MobiDB-lite"/>
    </source>
</evidence>
<sequence length="264" mass="28698">MKYAGAAIALVSLTTAFALWRLAATGELSRIIEWIREHQLAGSFVYVLVFSTCIIACLPATVFELAAGYIFGFGWGWLLATIGKTTGSLISFALGRYYLQEHVLKMMNRGPPLFRALAQLMSKNELKWKLVILTRIAWMPIAIKNYGLSVLPVSFALFFWPMLLIGAIFTAISVSLGHSATHVTSLLAGDDGSNSPLKIVVMVVGAASAFGLVGIVGYHTRRHLEEMAKDSDPETELMTDSPSSLTSSSDEESLEEVATTTELT</sequence>
<feature type="transmembrane region" description="Helical" evidence="7">
    <location>
        <begin position="44"/>
        <end position="71"/>
    </location>
</feature>
<evidence type="ECO:0000256" key="4">
    <source>
        <dbReference type="ARBA" id="ARBA00022989"/>
    </source>
</evidence>
<evidence type="ECO:0000256" key="5">
    <source>
        <dbReference type="ARBA" id="ARBA00023136"/>
    </source>
</evidence>
<evidence type="ECO:0000313" key="9">
    <source>
        <dbReference type="EMBL" id="KAF0726393.1"/>
    </source>
</evidence>
<keyword evidence="10" id="KW-1185">Reference proteome</keyword>
<dbReference type="GO" id="GO:0005886">
    <property type="term" value="C:plasma membrane"/>
    <property type="evidence" value="ECO:0007669"/>
    <property type="project" value="UniProtKB-SubCell"/>
</dbReference>
<dbReference type="InterPro" id="IPR015414">
    <property type="entry name" value="TMEM64"/>
</dbReference>
<evidence type="ECO:0000256" key="3">
    <source>
        <dbReference type="ARBA" id="ARBA00022692"/>
    </source>
</evidence>
<organism evidence="9 10">
    <name type="scientific">Aphanomyces euteiches</name>
    <dbReference type="NCBI Taxonomy" id="100861"/>
    <lineage>
        <taxon>Eukaryota</taxon>
        <taxon>Sar</taxon>
        <taxon>Stramenopiles</taxon>
        <taxon>Oomycota</taxon>
        <taxon>Saprolegniomycetes</taxon>
        <taxon>Saprolegniales</taxon>
        <taxon>Verrucalvaceae</taxon>
        <taxon>Aphanomyces</taxon>
    </lineage>
</organism>
<dbReference type="InterPro" id="IPR032816">
    <property type="entry name" value="VTT_dom"/>
</dbReference>
<reference evidence="9 10" key="1">
    <citation type="submission" date="2019-07" db="EMBL/GenBank/DDBJ databases">
        <title>Genomics analysis of Aphanomyces spp. identifies a new class of oomycete effector associated with host adaptation.</title>
        <authorList>
            <person name="Gaulin E."/>
        </authorList>
    </citation>
    <scope>NUCLEOTIDE SEQUENCE [LARGE SCALE GENOMIC DNA]</scope>
    <source>
        <strain evidence="9 10">ATCC 201684</strain>
    </source>
</reference>
<feature type="transmembrane region" description="Helical" evidence="7">
    <location>
        <begin position="196"/>
        <end position="218"/>
    </location>
</feature>
<evidence type="ECO:0000256" key="2">
    <source>
        <dbReference type="ARBA" id="ARBA00022475"/>
    </source>
</evidence>
<dbReference type="Pfam" id="PF09335">
    <property type="entry name" value="VTT_dom"/>
    <property type="match status" value="1"/>
</dbReference>
<keyword evidence="2" id="KW-1003">Cell membrane</keyword>
<feature type="transmembrane region" description="Helical" evidence="7">
    <location>
        <begin position="148"/>
        <end position="176"/>
    </location>
</feature>
<name>A0A6G0WGW2_9STRA</name>
<keyword evidence="3 7" id="KW-0812">Transmembrane</keyword>
<feature type="region of interest" description="Disordered" evidence="6">
    <location>
        <begin position="227"/>
        <end position="264"/>
    </location>
</feature>
<dbReference type="Proteomes" id="UP000481153">
    <property type="component" value="Unassembled WGS sequence"/>
</dbReference>
<feature type="transmembrane region" description="Helical" evidence="7">
    <location>
        <begin position="77"/>
        <end position="99"/>
    </location>
</feature>
<comment type="subcellular location">
    <subcellularLocation>
        <location evidence="1">Cell membrane</location>
        <topology evidence="1">Multi-pass membrane protein</topology>
    </subcellularLocation>
</comment>
<gene>
    <name evidence="9" type="ORF">Ae201684_015361</name>
</gene>
<feature type="transmembrane region" description="Helical" evidence="7">
    <location>
        <begin position="6"/>
        <end position="23"/>
    </location>
</feature>
<feature type="compositionally biased region" description="Low complexity" evidence="6">
    <location>
        <begin position="239"/>
        <end position="248"/>
    </location>
</feature>
<dbReference type="VEuPathDB" id="FungiDB:AeMF1_013109"/>
<dbReference type="AlphaFoldDB" id="A0A6G0WGW2"/>
<keyword evidence="4 7" id="KW-1133">Transmembrane helix</keyword>
<accession>A0A6G0WGW2</accession>
<dbReference type="PANTHER" id="PTHR12677:SF59">
    <property type="entry name" value="GOLGI APPARATUS MEMBRANE PROTEIN TVP38-RELATED"/>
    <property type="match status" value="1"/>
</dbReference>
<evidence type="ECO:0000259" key="8">
    <source>
        <dbReference type="Pfam" id="PF09335"/>
    </source>
</evidence>
<dbReference type="EMBL" id="VJMJ01000217">
    <property type="protein sequence ID" value="KAF0726393.1"/>
    <property type="molecule type" value="Genomic_DNA"/>
</dbReference>
<protein>
    <recommendedName>
        <fullName evidence="8">VTT domain-containing protein</fullName>
    </recommendedName>
</protein>
<evidence type="ECO:0000313" key="10">
    <source>
        <dbReference type="Proteomes" id="UP000481153"/>
    </source>
</evidence>
<comment type="caution">
    <text evidence="9">The sequence shown here is derived from an EMBL/GenBank/DDBJ whole genome shotgun (WGS) entry which is preliminary data.</text>
</comment>
<proteinExistence type="predicted"/>
<keyword evidence="5 7" id="KW-0472">Membrane</keyword>
<evidence type="ECO:0000256" key="1">
    <source>
        <dbReference type="ARBA" id="ARBA00004651"/>
    </source>
</evidence>
<dbReference type="PANTHER" id="PTHR12677">
    <property type="entry name" value="GOLGI APPARATUS MEMBRANE PROTEIN TVP38-RELATED"/>
    <property type="match status" value="1"/>
</dbReference>
<evidence type="ECO:0000256" key="7">
    <source>
        <dbReference type="SAM" id="Phobius"/>
    </source>
</evidence>